<feature type="domain" description="AMP-binding enzyme C-terminal" evidence="8">
    <location>
        <begin position="927"/>
        <end position="1007"/>
    </location>
</feature>
<dbReference type="EMBL" id="JADKMY010000003">
    <property type="protein sequence ID" value="MBF4554195.1"/>
    <property type="molecule type" value="Genomic_DNA"/>
</dbReference>
<evidence type="ECO:0000259" key="8">
    <source>
        <dbReference type="Pfam" id="PF13193"/>
    </source>
</evidence>
<dbReference type="InterPro" id="IPR009081">
    <property type="entry name" value="PP-bd_ACP"/>
</dbReference>
<dbReference type="SUPFAM" id="SSF47336">
    <property type="entry name" value="ACP-like"/>
    <property type="match status" value="1"/>
</dbReference>
<comment type="cofactor">
    <cofactor evidence="1">
        <name>pantetheine 4'-phosphate</name>
        <dbReference type="ChEBI" id="CHEBI:47942"/>
    </cofactor>
</comment>
<dbReference type="Gene3D" id="3.30.559.30">
    <property type="entry name" value="Nonribosomal peptide synthetase, condensation domain"/>
    <property type="match status" value="1"/>
</dbReference>
<dbReference type="PROSITE" id="PS00455">
    <property type="entry name" value="AMP_BINDING"/>
    <property type="match status" value="1"/>
</dbReference>
<dbReference type="InterPro" id="IPR001031">
    <property type="entry name" value="Thioesterase"/>
</dbReference>
<dbReference type="Gene3D" id="3.30.559.10">
    <property type="entry name" value="Chloramphenicol acetyltransferase-like domain"/>
    <property type="match status" value="1"/>
</dbReference>
<dbReference type="PANTHER" id="PTHR45527:SF1">
    <property type="entry name" value="FATTY ACID SYNTHASE"/>
    <property type="match status" value="1"/>
</dbReference>
<dbReference type="PROSITE" id="PS00012">
    <property type="entry name" value="PHOSPHOPANTETHEINE"/>
    <property type="match status" value="1"/>
</dbReference>
<evidence type="ECO:0000256" key="3">
    <source>
        <dbReference type="ARBA" id="ARBA00022553"/>
    </source>
</evidence>
<feature type="domain" description="Thioesterase" evidence="7">
    <location>
        <begin position="1133"/>
        <end position="1362"/>
    </location>
</feature>
<dbReference type="SUPFAM" id="SSF56801">
    <property type="entry name" value="Acetyl-CoA synthetase-like"/>
    <property type="match status" value="1"/>
</dbReference>
<evidence type="ECO:0000259" key="7">
    <source>
        <dbReference type="Pfam" id="PF00975"/>
    </source>
</evidence>
<dbReference type="Gene3D" id="3.40.50.980">
    <property type="match status" value="2"/>
</dbReference>
<dbReference type="Gene3D" id="2.30.38.10">
    <property type="entry name" value="Luciferase, Domain 3"/>
    <property type="match status" value="1"/>
</dbReference>
<dbReference type="InterPro" id="IPR025110">
    <property type="entry name" value="AMP-bd_C"/>
</dbReference>
<dbReference type="NCBIfam" id="TIGR01733">
    <property type="entry name" value="AA-adenyl-dom"/>
    <property type="match status" value="1"/>
</dbReference>
<dbReference type="InterPro" id="IPR006162">
    <property type="entry name" value="Ppantetheine_attach_site"/>
</dbReference>
<evidence type="ECO:0000259" key="5">
    <source>
        <dbReference type="Pfam" id="PF00550"/>
    </source>
</evidence>
<dbReference type="RefSeq" id="WP_194557086.1">
    <property type="nucleotide sequence ID" value="NZ_JADKMY010000003.1"/>
</dbReference>
<evidence type="ECO:0000313" key="10">
    <source>
        <dbReference type="Proteomes" id="UP000635902"/>
    </source>
</evidence>
<evidence type="ECO:0000313" key="9">
    <source>
        <dbReference type="EMBL" id="MBF4554195.1"/>
    </source>
</evidence>
<dbReference type="InterPro" id="IPR000873">
    <property type="entry name" value="AMP-dep_synth/lig_dom"/>
</dbReference>
<dbReference type="SUPFAM" id="SSF52777">
    <property type="entry name" value="CoA-dependent acyltransferases"/>
    <property type="match status" value="2"/>
</dbReference>
<dbReference type="Pfam" id="PF00550">
    <property type="entry name" value="PP-binding"/>
    <property type="match status" value="1"/>
</dbReference>
<evidence type="ECO:0000256" key="1">
    <source>
        <dbReference type="ARBA" id="ARBA00001957"/>
    </source>
</evidence>
<dbReference type="InterPro" id="IPR001242">
    <property type="entry name" value="Condensation_dom"/>
</dbReference>
<dbReference type="InterPro" id="IPR020845">
    <property type="entry name" value="AMP-binding_CS"/>
</dbReference>
<dbReference type="Pfam" id="PF00501">
    <property type="entry name" value="AMP-binding"/>
    <property type="match status" value="1"/>
</dbReference>
<evidence type="ECO:0000259" key="4">
    <source>
        <dbReference type="Pfam" id="PF00501"/>
    </source>
</evidence>
<organism evidence="9 10">
    <name type="scientific">Corynebacterium suicordis DSM 45110</name>
    <dbReference type="NCBI Taxonomy" id="1121369"/>
    <lineage>
        <taxon>Bacteria</taxon>
        <taxon>Bacillati</taxon>
        <taxon>Actinomycetota</taxon>
        <taxon>Actinomycetes</taxon>
        <taxon>Mycobacteriales</taxon>
        <taxon>Corynebacteriaceae</taxon>
        <taxon>Corynebacterium</taxon>
    </lineage>
</organism>
<dbReference type="Gene3D" id="3.30.300.30">
    <property type="match status" value="1"/>
</dbReference>
<dbReference type="Proteomes" id="UP000635902">
    <property type="component" value="Unassembled WGS sequence"/>
</dbReference>
<protein>
    <submittedName>
        <fullName evidence="9">Amino acid adenylation domain-containing protein</fullName>
    </submittedName>
</protein>
<dbReference type="CDD" id="cd05930">
    <property type="entry name" value="A_NRPS"/>
    <property type="match status" value="1"/>
</dbReference>
<sequence>MNSSPIFELSAGQRSIWFGQSTCPGTATYQCGELIRFPSGSDVDAARLARIIRRCISQLPVFTAEYVDGGVSGPIARRGDEDARISVEVLDSAQIVGAGGDLDPDADLDAEVELAARRFIARPTGSELRGADLTAHQLITHADGRLWWVARFHHIAGDGFSFNALLTWITQCYTAESRGEELPESPFTLPEPADRAVSPETVEFWREHTLPEPGISLLPDVADSPDPVDADVVVSGAALLPADARKQLRTLLQGLNSVAESTAPGSEHPIEHPTELDLVMLLTSRYIASLSNAEELSIGIPLMNRTFGRKVVECGPAVSVMPLCVNFAAASSAAALLQDLSRELRAIREHSSIGVDQLRALTQRTDPTLSVTGPHVNFRPFTPAFRCGSATGTLSTLSVGPLEDIEIIFQSARGGALEIMVMARGVHHSSAVQAHADRLAHVLTQAAELTAQSEFDPAAEDFGTVQCVLPEEFQQVINDFNATEHELPGHRTLREMLLSEHARITDHGSDRSSELAQQPLLIFHDPETDTSAHLNHDELWQLATSGAQQLKDCGIGPGDVVALHLRRSPEFIIAVAATILAGAAWVPIDPDIPVARRRSMLTRCNARLAVSAYPNAELELPTILTSDDGHLTPWILSSTQPEDHAPSRAVEDTQGIDVAYVLFTSGSTGTPKAVAVPQEGIVNRLEWMCAYYDLPAQRMLHKTPLTFDVSVWEYLLPLTHSIPTVIAPPQAHLDLQHIERLLRDHRVNFCHFVPSALAAFLPQVCDLPDLQQIITSGEALPAHLAQQTREALDVEVHNLYGPTEASIDVSAHTVDDSDQVIPIGTPVWNTALYVLDRWNQPVPAQFPGMLHIAGRQVALGYMGQPELTAEKFIADPFPPAESTPGSAPQRCYNTGDIARWRPSGTLDYLGRSDGQVKLRGQRLELGEVTSVVESAPGIARAATVIREVAGSPALVAYVVLAPENPQTENPQNLSATIKQWCAKHLPDYMVPSFVVPLESMPLTVNGKLNATELPAPELPTLGSSSAQHSPHPSTPASIYLPQVISAWRRILELPAETNSEHLAHANFFELGGNSLSAVLLAAEIPNVTVADVFAHPTPVALAQRAEQPRTTGSDLGPAYAELLTLRPHRHGTPVVCVHPAGGLGWVYAGLLPHLHSPDVGVYVVQTPAFSGGELPRSIDAAVQRAATLIEDLLTETGCDTVDVVGWSIGGVLAQHLAATRPSVVARLLLLDAYPAAAWRQLPMPNQQEMWRAVLDMAGISTVEVEESTLDQEAIAQLLADSQGVYAHLPSSVLKALPEVVEASSRAMREHTTQPSQVPTWHFTALQKPDVQSTALQANKWADVLGECTEFLALDVTHPGMVGPLGFQVVAEILRD</sequence>
<feature type="domain" description="Carrier" evidence="5">
    <location>
        <begin position="1042"/>
        <end position="1104"/>
    </location>
</feature>
<dbReference type="Pfam" id="PF00668">
    <property type="entry name" value="Condensation"/>
    <property type="match status" value="1"/>
</dbReference>
<dbReference type="Pfam" id="PF00975">
    <property type="entry name" value="Thioesterase"/>
    <property type="match status" value="1"/>
</dbReference>
<keyword evidence="3" id="KW-0597">Phosphoprotein</keyword>
<name>A0ABR9ZL80_9CORY</name>
<dbReference type="InterPro" id="IPR029058">
    <property type="entry name" value="AB_hydrolase_fold"/>
</dbReference>
<accession>A0ABR9ZL80</accession>
<evidence type="ECO:0000259" key="6">
    <source>
        <dbReference type="Pfam" id="PF00668"/>
    </source>
</evidence>
<dbReference type="Gene3D" id="3.40.50.1820">
    <property type="entry name" value="alpha/beta hydrolase"/>
    <property type="match status" value="1"/>
</dbReference>
<gene>
    <name evidence="9" type="ORF">IRY30_08960</name>
</gene>
<dbReference type="SUPFAM" id="SSF53474">
    <property type="entry name" value="alpha/beta-Hydrolases"/>
    <property type="match status" value="1"/>
</dbReference>
<dbReference type="PANTHER" id="PTHR45527">
    <property type="entry name" value="NONRIBOSOMAL PEPTIDE SYNTHETASE"/>
    <property type="match status" value="1"/>
</dbReference>
<feature type="domain" description="Condensation" evidence="6">
    <location>
        <begin position="8"/>
        <end position="453"/>
    </location>
</feature>
<keyword evidence="2" id="KW-0596">Phosphopantetheine</keyword>
<reference evidence="9 10" key="1">
    <citation type="submission" date="2020-10" db="EMBL/GenBank/DDBJ databases">
        <title>Novel species in genus Corynebacterium.</title>
        <authorList>
            <person name="Zhang G."/>
        </authorList>
    </citation>
    <scope>NUCLEOTIDE SEQUENCE [LARGE SCALE GENOMIC DNA]</scope>
    <source>
        <strain evidence="9 10">DSM 45110</strain>
    </source>
</reference>
<dbReference type="InterPro" id="IPR045851">
    <property type="entry name" value="AMP-bd_C_sf"/>
</dbReference>
<evidence type="ECO:0000256" key="2">
    <source>
        <dbReference type="ARBA" id="ARBA00022450"/>
    </source>
</evidence>
<proteinExistence type="predicted"/>
<dbReference type="InterPro" id="IPR036736">
    <property type="entry name" value="ACP-like_sf"/>
</dbReference>
<dbReference type="InterPro" id="IPR010071">
    <property type="entry name" value="AA_adenyl_dom"/>
</dbReference>
<dbReference type="InterPro" id="IPR023213">
    <property type="entry name" value="CAT-like_dom_sf"/>
</dbReference>
<keyword evidence="10" id="KW-1185">Reference proteome</keyword>
<feature type="domain" description="AMP-dependent synthetase/ligase" evidence="4">
    <location>
        <begin position="529"/>
        <end position="861"/>
    </location>
</feature>
<dbReference type="Pfam" id="PF13193">
    <property type="entry name" value="AMP-binding_C"/>
    <property type="match status" value="1"/>
</dbReference>
<comment type="caution">
    <text evidence="9">The sequence shown here is derived from an EMBL/GenBank/DDBJ whole genome shotgun (WGS) entry which is preliminary data.</text>
</comment>